<dbReference type="EMBL" id="JBBNFP010000038">
    <property type="protein sequence ID" value="MEQ2487247.1"/>
    <property type="molecule type" value="Genomic_DNA"/>
</dbReference>
<dbReference type="RefSeq" id="WP_349147084.1">
    <property type="nucleotide sequence ID" value="NZ_JBBNFP010000038.1"/>
</dbReference>
<comment type="caution">
    <text evidence="2">The sequence shown here is derived from an EMBL/GenBank/DDBJ whole genome shotgun (WGS) entry which is preliminary data.</text>
</comment>
<dbReference type="InterPro" id="IPR056442">
    <property type="entry name" value="GINT1_N"/>
</dbReference>
<feature type="domain" description="Glucosamine inositolphosphorylceramide transferase 1 N-terminal" evidence="1">
    <location>
        <begin position="15"/>
        <end position="125"/>
    </location>
</feature>
<dbReference type="Proteomes" id="UP001487296">
    <property type="component" value="Unassembled WGS sequence"/>
</dbReference>
<proteinExistence type="predicted"/>
<sequence length="278" mass="32241">MKTIKNALCRLLQARWAVAFWVDGRLMVVGNPYRDRWFADPFIVDADDKTITLLVEDFSLQTLKGSISELTIDRATWKICQRRPVLEEPLQLSFPYIVRREGDWVWFMPESSRANRLSLYCYNRADGSCRRERDLVAVDLSDSILLDGYVLATQGEGLNGDTLHLYRKQGENYVASQPFVFKERVARNAGAVFEHQGKRYRPAQVCNEWYGEALSIQEVTGEAGRWTMAEVRRLTPPPGFEGLHTLNTYNDLWVTDLKYYPHPWLSKWAYVMMGRTDL</sequence>
<evidence type="ECO:0000313" key="2">
    <source>
        <dbReference type="EMBL" id="MEQ2487247.1"/>
    </source>
</evidence>
<name>A0ABV1FS83_9BACT</name>
<gene>
    <name evidence="2" type="ORF">AAAT34_09320</name>
</gene>
<keyword evidence="3" id="KW-1185">Reference proteome</keyword>
<reference evidence="2 3" key="1">
    <citation type="submission" date="2024-04" db="EMBL/GenBank/DDBJ databases">
        <title>Human intestinal bacterial collection.</title>
        <authorList>
            <person name="Pauvert C."/>
            <person name="Hitch T.C.A."/>
            <person name="Clavel T."/>
        </authorList>
    </citation>
    <scope>NUCLEOTIDE SEQUENCE [LARGE SCALE GENOMIC DNA]</scope>
    <source>
        <strain evidence="2 3">CLA-AA-H145</strain>
    </source>
</reference>
<dbReference type="Pfam" id="PF24793">
    <property type="entry name" value="GINT1_N"/>
    <property type="match status" value="1"/>
</dbReference>
<evidence type="ECO:0000259" key="1">
    <source>
        <dbReference type="Pfam" id="PF24793"/>
    </source>
</evidence>
<evidence type="ECO:0000313" key="3">
    <source>
        <dbReference type="Proteomes" id="UP001487296"/>
    </source>
</evidence>
<protein>
    <recommendedName>
        <fullName evidence="1">Glucosamine inositolphosphorylceramide transferase 1 N-terminal domain-containing protein</fullName>
    </recommendedName>
</protein>
<accession>A0ABV1FS83</accession>
<organism evidence="2 3">
    <name type="scientific">Hallella faecis</name>
    <dbReference type="NCBI Taxonomy" id="2841596"/>
    <lineage>
        <taxon>Bacteria</taxon>
        <taxon>Pseudomonadati</taxon>
        <taxon>Bacteroidota</taxon>
        <taxon>Bacteroidia</taxon>
        <taxon>Bacteroidales</taxon>
        <taxon>Prevotellaceae</taxon>
        <taxon>Hallella</taxon>
    </lineage>
</organism>